<dbReference type="PROSITE" id="PS50977">
    <property type="entry name" value="HTH_TETR_2"/>
    <property type="match status" value="1"/>
</dbReference>
<dbReference type="InterPro" id="IPR050109">
    <property type="entry name" value="HTH-type_TetR-like_transc_reg"/>
</dbReference>
<comment type="caution">
    <text evidence="4">The sequence shown here is derived from an EMBL/GenBank/DDBJ whole genome shotgun (WGS) entry which is preliminary data.</text>
</comment>
<name>A0ABV5LUC6_9ACTN</name>
<accession>A0ABV5LUC6</accession>
<sequence>MTTALTPRRAATRERLLVAALDVLAEVGPARTSVEAVCERAGFTRGAFYSNFADLDDLVAGVYRRQSDLVLQQLEEGLQRVLGSGRTDVGEVVAEVLALLPDDRRWHVVRADLTAQALRRPEAATLLTTQRAVLRDRLGPVLRDALLRAGRRPLVAPEDLAGLLLAAHEHVAVDRVAGAPDRDHRVLVALVLGLTEPAADRPEETRS</sequence>
<dbReference type="RefSeq" id="WP_380138748.1">
    <property type="nucleotide sequence ID" value="NZ_JBHLUI010000010.1"/>
</dbReference>
<reference evidence="4 5" key="1">
    <citation type="submission" date="2024-09" db="EMBL/GenBank/DDBJ databases">
        <authorList>
            <person name="Sun Q."/>
            <person name="Mori K."/>
        </authorList>
    </citation>
    <scope>NUCLEOTIDE SEQUENCE [LARGE SCALE GENOMIC DNA]</scope>
    <source>
        <strain evidence="4 5">TISTR 1856</strain>
    </source>
</reference>
<dbReference type="SUPFAM" id="SSF46689">
    <property type="entry name" value="Homeodomain-like"/>
    <property type="match status" value="1"/>
</dbReference>
<feature type="domain" description="HTH tetR-type" evidence="3">
    <location>
        <begin position="10"/>
        <end position="70"/>
    </location>
</feature>
<dbReference type="Pfam" id="PF00440">
    <property type="entry name" value="TetR_N"/>
    <property type="match status" value="1"/>
</dbReference>
<protein>
    <submittedName>
        <fullName evidence="4">TetR/AcrR family transcriptional regulator</fullName>
    </submittedName>
</protein>
<organism evidence="4 5">
    <name type="scientific">Kineococcus gynurae</name>
    <dbReference type="NCBI Taxonomy" id="452979"/>
    <lineage>
        <taxon>Bacteria</taxon>
        <taxon>Bacillati</taxon>
        <taxon>Actinomycetota</taxon>
        <taxon>Actinomycetes</taxon>
        <taxon>Kineosporiales</taxon>
        <taxon>Kineosporiaceae</taxon>
        <taxon>Kineococcus</taxon>
    </lineage>
</organism>
<evidence type="ECO:0000256" key="1">
    <source>
        <dbReference type="ARBA" id="ARBA00023125"/>
    </source>
</evidence>
<dbReference type="InterPro" id="IPR036271">
    <property type="entry name" value="Tet_transcr_reg_TetR-rel_C_sf"/>
</dbReference>
<evidence type="ECO:0000256" key="2">
    <source>
        <dbReference type="PROSITE-ProRule" id="PRU00335"/>
    </source>
</evidence>
<dbReference type="InterPro" id="IPR009057">
    <property type="entry name" value="Homeodomain-like_sf"/>
</dbReference>
<gene>
    <name evidence="4" type="ORF">ACFFVI_11855</name>
</gene>
<dbReference type="Gene3D" id="1.10.357.10">
    <property type="entry name" value="Tetracycline Repressor, domain 2"/>
    <property type="match status" value="1"/>
</dbReference>
<dbReference type="InterPro" id="IPR001647">
    <property type="entry name" value="HTH_TetR"/>
</dbReference>
<feature type="DNA-binding region" description="H-T-H motif" evidence="2">
    <location>
        <begin position="33"/>
        <end position="52"/>
    </location>
</feature>
<proteinExistence type="predicted"/>
<evidence type="ECO:0000313" key="4">
    <source>
        <dbReference type="EMBL" id="MFB9377660.1"/>
    </source>
</evidence>
<evidence type="ECO:0000313" key="5">
    <source>
        <dbReference type="Proteomes" id="UP001589748"/>
    </source>
</evidence>
<evidence type="ECO:0000259" key="3">
    <source>
        <dbReference type="PROSITE" id="PS50977"/>
    </source>
</evidence>
<dbReference type="PANTHER" id="PTHR30055:SF241">
    <property type="entry name" value="TRANSCRIPTIONAL REGULATORY PROTEIN"/>
    <property type="match status" value="1"/>
</dbReference>
<keyword evidence="5" id="KW-1185">Reference proteome</keyword>
<keyword evidence="1 2" id="KW-0238">DNA-binding</keyword>
<dbReference type="SUPFAM" id="SSF48498">
    <property type="entry name" value="Tetracyclin repressor-like, C-terminal domain"/>
    <property type="match status" value="1"/>
</dbReference>
<dbReference type="Proteomes" id="UP001589748">
    <property type="component" value="Unassembled WGS sequence"/>
</dbReference>
<dbReference type="PANTHER" id="PTHR30055">
    <property type="entry name" value="HTH-TYPE TRANSCRIPTIONAL REGULATOR RUTR"/>
    <property type="match status" value="1"/>
</dbReference>
<dbReference type="EMBL" id="JBHMDM010000005">
    <property type="protein sequence ID" value="MFB9377660.1"/>
    <property type="molecule type" value="Genomic_DNA"/>
</dbReference>